<evidence type="ECO:0000256" key="1">
    <source>
        <dbReference type="SAM" id="SignalP"/>
    </source>
</evidence>
<dbReference type="HOGENOM" id="CLU_1106142_0_0_4"/>
<dbReference type="Proteomes" id="UP000002742">
    <property type="component" value="Chromosome"/>
</dbReference>
<dbReference type="EMBL" id="CP001672">
    <property type="protein sequence ID" value="ACT46924.1"/>
    <property type="molecule type" value="Genomic_DNA"/>
</dbReference>
<evidence type="ECO:0000313" key="2">
    <source>
        <dbReference type="EMBL" id="ACT46924.1"/>
    </source>
</evidence>
<feature type="signal peptide" evidence="1">
    <location>
        <begin position="1"/>
        <end position="24"/>
    </location>
</feature>
<dbReference type="KEGG" id="mmb:Mmol_0013"/>
<protein>
    <recommendedName>
        <fullName evidence="4">DUF1311 domain-containing protein</fullName>
    </recommendedName>
</protein>
<sequence length="251" mass="27553">MRNLILYCLAFSSILALSSNSAYACLDDKSIQQLVDNEKAYLISRNVATMTDAIEDKLLLVQVQLAIKQQDDNCQVVITYTLANEDIAEANQLMNANPAKRIMLAGQGYELPNQPTLAATAGVEPKTLSIQPKDILQNAALGKNRASVELLYATLAQSRAAISTNGKNIEPWSASLLEQERNLCESQYTSDSNPNACTCKTDAMSKKISPRQLNYIKYLANDPYASATGALSSYKDLSEQINFECKLKKRG</sequence>
<evidence type="ECO:0008006" key="4">
    <source>
        <dbReference type="Google" id="ProtNLM"/>
    </source>
</evidence>
<reference evidence="2 3" key="2">
    <citation type="journal article" date="2011" name="J. Bacteriol.">
        <title>Genomes of three methylotrophs from a single niche uncover genetic and metabolic divergence of Methylophilaceae.</title>
        <authorList>
            <person name="Lapidus A."/>
            <person name="Clum A."/>
            <person name="Labutti K."/>
            <person name="Kaluzhnaya M.G."/>
            <person name="Lim S."/>
            <person name="Beck D.A."/>
            <person name="Glavina Del Rio T."/>
            <person name="Nolan M."/>
            <person name="Mavromatis K."/>
            <person name="Huntemann M."/>
            <person name="Lucas S."/>
            <person name="Lidstrom M.E."/>
            <person name="Ivanova N."/>
            <person name="Chistoserdova L."/>
        </authorList>
    </citation>
    <scope>NUCLEOTIDE SEQUENCE [LARGE SCALE GENOMIC DNA]</scope>
    <source>
        <strain evidence="3">JLW8 / ATCC BAA-1282 / DSM 17540</strain>
    </source>
</reference>
<gene>
    <name evidence="2" type="ordered locus">Mmol_0013</name>
</gene>
<dbReference type="OrthoDB" id="8533822at2"/>
<reference evidence="3" key="1">
    <citation type="submission" date="2009-07" db="EMBL/GenBank/DDBJ databases">
        <title>Complete sequence of Methylotenera mobilis JLW8.</title>
        <authorList>
            <consortium name="US DOE Joint Genome Institute"/>
            <person name="Lucas S."/>
            <person name="Copeland A."/>
            <person name="Lapidus A."/>
            <person name="Glavina del Rio T."/>
            <person name="Tice H."/>
            <person name="Bruce D."/>
            <person name="Goodwin L."/>
            <person name="Pitluck S."/>
            <person name="LaButti K.M."/>
            <person name="Clum A."/>
            <person name="Larimer F."/>
            <person name="Land M."/>
            <person name="Hauser L."/>
            <person name="Kyrpides N."/>
            <person name="Mikhailova N."/>
            <person name="Kayluzhnaya M."/>
            <person name="Chistoserdova L."/>
        </authorList>
    </citation>
    <scope>NUCLEOTIDE SEQUENCE [LARGE SCALE GENOMIC DNA]</scope>
    <source>
        <strain evidence="3">JLW8 / ATCC BAA-1282 / DSM 17540</strain>
    </source>
</reference>
<keyword evidence="1" id="KW-0732">Signal</keyword>
<proteinExistence type="predicted"/>
<dbReference type="RefSeq" id="WP_012777381.1">
    <property type="nucleotide sequence ID" value="NC_012968.1"/>
</dbReference>
<organism evidence="2 3">
    <name type="scientific">Methylotenera mobilis (strain JLW8 / ATCC BAA-1282 / DSM 17540)</name>
    <dbReference type="NCBI Taxonomy" id="583345"/>
    <lineage>
        <taxon>Bacteria</taxon>
        <taxon>Pseudomonadati</taxon>
        <taxon>Pseudomonadota</taxon>
        <taxon>Betaproteobacteria</taxon>
        <taxon>Nitrosomonadales</taxon>
        <taxon>Methylophilaceae</taxon>
        <taxon>Methylotenera</taxon>
    </lineage>
</organism>
<evidence type="ECO:0000313" key="3">
    <source>
        <dbReference type="Proteomes" id="UP000002742"/>
    </source>
</evidence>
<feature type="chain" id="PRO_5002973350" description="DUF1311 domain-containing protein" evidence="1">
    <location>
        <begin position="25"/>
        <end position="251"/>
    </location>
</feature>
<name>C6WY28_METML</name>
<dbReference type="eggNOG" id="ENOG5030XNQ">
    <property type="taxonomic scope" value="Bacteria"/>
</dbReference>
<keyword evidence="3" id="KW-1185">Reference proteome</keyword>
<dbReference type="PROSITE" id="PS51257">
    <property type="entry name" value="PROKAR_LIPOPROTEIN"/>
    <property type="match status" value="1"/>
</dbReference>
<accession>C6WY28</accession>
<dbReference type="AlphaFoldDB" id="C6WY28"/>